<protein>
    <submittedName>
        <fullName evidence="4">Uncharacterized protein</fullName>
    </submittedName>
</protein>
<name>A0A0G4H8T1_9ALVE</name>
<feature type="repeat" description="ANK" evidence="3">
    <location>
        <begin position="76"/>
        <end position="107"/>
    </location>
</feature>
<sequence length="494" mass="53605">MTRGRRVEQLFTAAKRNDAIAVRDLNCLGVNVMEKSKKSDRRTTLHKAALKGSHEVVKVFLAGGADVHCRDAVLASPLHCAVLSPHDSVKISEALIAAGADINGQDKHGRTPLHLAALDSSEELVESLVAAGASVKIYDYIGNSALHWAVRSREESEKKVGVLLAAGAIVNVKNRYGETPLHWAAVDSPEGVLARLILAGANVWERSHRDETPADVTERWDIAHFFRDLKWCERPGGGVSVEVQSEREETSRPLEEIAALLQARLLHVRGVGGKGVDRIFGERASEGLLGLPQLAWGNMLDILRAFKLPSATGHQAPCLSDESIQYDTVSPSFADLSVFVPHVCAVIEEAKAALSGLVGAKQEMCSFRNLQKTFSEKVRYANSEWVVSGGKQFDREPLPPVAGEEARDRDCQRKKTVMSVESALKRGRKAVGDVLRECPCVGVGKNSDSEVGGNMGRDVHASSLFIDELFLIDRLEASLRGLAKFDETRGGMGG</sequence>
<dbReference type="Pfam" id="PF12796">
    <property type="entry name" value="Ank_2"/>
    <property type="match status" value="1"/>
</dbReference>
<dbReference type="InterPro" id="IPR002110">
    <property type="entry name" value="Ankyrin_rpt"/>
</dbReference>
<feature type="repeat" description="ANK" evidence="3">
    <location>
        <begin position="141"/>
        <end position="175"/>
    </location>
</feature>
<gene>
    <name evidence="4" type="ORF">Cvel_25253</name>
</gene>
<keyword evidence="2 3" id="KW-0040">ANK repeat</keyword>
<accession>A0A0G4H8T1</accession>
<keyword evidence="1" id="KW-0677">Repeat</keyword>
<dbReference type="InterPro" id="IPR036770">
    <property type="entry name" value="Ankyrin_rpt-contain_sf"/>
</dbReference>
<feature type="repeat" description="ANK" evidence="3">
    <location>
        <begin position="40"/>
        <end position="72"/>
    </location>
</feature>
<dbReference type="PANTHER" id="PTHR24189:SF50">
    <property type="entry name" value="ANKYRIN REPEAT AND SOCS BOX PROTEIN 2"/>
    <property type="match status" value="1"/>
</dbReference>
<dbReference type="InterPro" id="IPR050745">
    <property type="entry name" value="Multifunctional_regulatory"/>
</dbReference>
<proteinExistence type="predicted"/>
<evidence type="ECO:0000256" key="3">
    <source>
        <dbReference type="PROSITE-ProRule" id="PRU00023"/>
    </source>
</evidence>
<dbReference type="AlphaFoldDB" id="A0A0G4H8T1"/>
<dbReference type="PROSITE" id="PS50088">
    <property type="entry name" value="ANK_REPEAT"/>
    <property type="match status" value="5"/>
</dbReference>
<evidence type="ECO:0000256" key="2">
    <source>
        <dbReference type="ARBA" id="ARBA00023043"/>
    </source>
</evidence>
<dbReference type="SUPFAM" id="SSF48403">
    <property type="entry name" value="Ankyrin repeat"/>
    <property type="match status" value="1"/>
</dbReference>
<dbReference type="PhylomeDB" id="A0A0G4H8T1"/>
<dbReference type="Pfam" id="PF00023">
    <property type="entry name" value="Ank"/>
    <property type="match status" value="2"/>
</dbReference>
<dbReference type="PANTHER" id="PTHR24189">
    <property type="entry name" value="MYOTROPHIN"/>
    <property type="match status" value="1"/>
</dbReference>
<reference evidence="4" key="1">
    <citation type="submission" date="2014-11" db="EMBL/GenBank/DDBJ databases">
        <authorList>
            <person name="Otto D Thomas"/>
            <person name="Naeem Raeece"/>
        </authorList>
    </citation>
    <scope>NUCLEOTIDE SEQUENCE</scope>
</reference>
<dbReference type="PROSITE" id="PS50297">
    <property type="entry name" value="ANK_REP_REGION"/>
    <property type="match status" value="3"/>
</dbReference>
<feature type="repeat" description="ANK" evidence="3">
    <location>
        <begin position="108"/>
        <end position="140"/>
    </location>
</feature>
<dbReference type="EMBL" id="CDMZ01002022">
    <property type="protein sequence ID" value="CEM40357.1"/>
    <property type="molecule type" value="Genomic_DNA"/>
</dbReference>
<organism evidence="4">
    <name type="scientific">Chromera velia CCMP2878</name>
    <dbReference type="NCBI Taxonomy" id="1169474"/>
    <lineage>
        <taxon>Eukaryota</taxon>
        <taxon>Sar</taxon>
        <taxon>Alveolata</taxon>
        <taxon>Colpodellida</taxon>
        <taxon>Chromeraceae</taxon>
        <taxon>Chromera</taxon>
    </lineage>
</organism>
<dbReference type="SMART" id="SM00248">
    <property type="entry name" value="ANK"/>
    <property type="match status" value="5"/>
</dbReference>
<evidence type="ECO:0000313" key="4">
    <source>
        <dbReference type="EMBL" id="CEM40357.1"/>
    </source>
</evidence>
<feature type="repeat" description="ANK" evidence="3">
    <location>
        <begin position="176"/>
        <end position="208"/>
    </location>
</feature>
<dbReference type="VEuPathDB" id="CryptoDB:Cvel_25253"/>
<dbReference type="Gene3D" id="1.25.40.20">
    <property type="entry name" value="Ankyrin repeat-containing domain"/>
    <property type="match status" value="3"/>
</dbReference>
<evidence type="ECO:0000256" key="1">
    <source>
        <dbReference type="ARBA" id="ARBA00022737"/>
    </source>
</evidence>